<evidence type="ECO:0000256" key="5">
    <source>
        <dbReference type="ARBA" id="ARBA00022516"/>
    </source>
</evidence>
<keyword evidence="11" id="KW-0460">Magnesium</keyword>
<evidence type="ECO:0000256" key="2">
    <source>
        <dbReference type="ARBA" id="ARBA00006495"/>
    </source>
</evidence>
<dbReference type="InterPro" id="IPR014721">
    <property type="entry name" value="Ribsml_uS5_D2-typ_fold_subgr"/>
</dbReference>
<dbReference type="GO" id="GO:0004496">
    <property type="term" value="F:mevalonate kinase activity"/>
    <property type="evidence" value="ECO:0007669"/>
    <property type="project" value="UniProtKB-EC"/>
</dbReference>
<keyword evidence="16 19" id="KW-0753">Steroid metabolism</keyword>
<dbReference type="Pfam" id="PF00288">
    <property type="entry name" value="GHMP_kinases_N"/>
    <property type="match status" value="1"/>
</dbReference>
<dbReference type="GO" id="GO:0019287">
    <property type="term" value="P:isopentenyl diphosphate biosynthetic process, mevalonate pathway"/>
    <property type="evidence" value="ECO:0007669"/>
    <property type="project" value="UniProtKB-UniPathway"/>
</dbReference>
<dbReference type="SUPFAM" id="SSF54211">
    <property type="entry name" value="Ribosomal protein S5 domain 2-like"/>
    <property type="match status" value="1"/>
</dbReference>
<evidence type="ECO:0000256" key="9">
    <source>
        <dbReference type="ARBA" id="ARBA00022777"/>
    </source>
</evidence>
<evidence type="ECO:0000256" key="7">
    <source>
        <dbReference type="ARBA" id="ARBA00022723"/>
    </source>
</evidence>
<evidence type="ECO:0000256" key="12">
    <source>
        <dbReference type="ARBA" id="ARBA00022955"/>
    </source>
</evidence>
<evidence type="ECO:0000256" key="14">
    <source>
        <dbReference type="ARBA" id="ARBA00023098"/>
    </source>
</evidence>
<dbReference type="InterPro" id="IPR013750">
    <property type="entry name" value="GHMP_kinase_C_dom"/>
</dbReference>
<dbReference type="PRINTS" id="PR00959">
    <property type="entry name" value="MEVGALKINASE"/>
</dbReference>
<evidence type="ECO:0000313" key="22">
    <source>
        <dbReference type="EMBL" id="ODV69786.1"/>
    </source>
</evidence>
<dbReference type="STRING" id="984485.A0A1E4RRD7"/>
<dbReference type="EC" id="2.7.1.36" evidence="3 19"/>
<accession>A0A1E4RRD7</accession>
<dbReference type="InterPro" id="IPR006205">
    <property type="entry name" value="Mev_gal_kin"/>
</dbReference>
<organism evidence="22 23">
    <name type="scientific">Hyphopichia burtonii NRRL Y-1933</name>
    <dbReference type="NCBI Taxonomy" id="984485"/>
    <lineage>
        <taxon>Eukaryota</taxon>
        <taxon>Fungi</taxon>
        <taxon>Dikarya</taxon>
        <taxon>Ascomycota</taxon>
        <taxon>Saccharomycotina</taxon>
        <taxon>Pichiomycetes</taxon>
        <taxon>Debaryomycetaceae</taxon>
        <taxon>Hyphopichia</taxon>
    </lineage>
</organism>
<dbReference type="GO" id="GO:0046872">
    <property type="term" value="F:metal ion binding"/>
    <property type="evidence" value="ECO:0007669"/>
    <property type="project" value="UniProtKB-KW"/>
</dbReference>
<dbReference type="Gene3D" id="3.30.230.10">
    <property type="match status" value="1"/>
</dbReference>
<comment type="function">
    <text evidence="19">Mevalonate kinase; part of the second module of ergosterol biosynthesis pathway that includes the middle steps of the pathway. The second module is carried out in the vacuole and involves the formation of farnesyl diphosphate, which is also an important intermediate in the biosynthesis of ubiquinone, dolichol, heme and prenylated proteins.</text>
</comment>
<keyword evidence="5 19" id="KW-0444">Lipid biosynthesis</keyword>
<evidence type="ECO:0000256" key="15">
    <source>
        <dbReference type="ARBA" id="ARBA00023166"/>
    </source>
</evidence>
<keyword evidence="6 19" id="KW-0808">Transferase</keyword>
<dbReference type="OrthoDB" id="1652964at2759"/>
<keyword evidence="10 19" id="KW-0067">ATP-binding</keyword>
<name>A0A1E4RRD7_9ASCO</name>
<reference evidence="23" key="1">
    <citation type="submission" date="2016-05" db="EMBL/GenBank/DDBJ databases">
        <title>Comparative genomics of biotechnologically important yeasts.</title>
        <authorList>
            <consortium name="DOE Joint Genome Institute"/>
            <person name="Riley R."/>
            <person name="Haridas S."/>
            <person name="Wolfe K.H."/>
            <person name="Lopes M.R."/>
            <person name="Hittinger C.T."/>
            <person name="Goker M."/>
            <person name="Salamov A."/>
            <person name="Wisecaver J."/>
            <person name="Long T.M."/>
            <person name="Aerts A.L."/>
            <person name="Barry K."/>
            <person name="Choi C."/>
            <person name="Clum A."/>
            <person name="Coughlan A.Y."/>
            <person name="Deshpande S."/>
            <person name="Douglass A.P."/>
            <person name="Hanson S.J."/>
            <person name="Klenk H.-P."/>
            <person name="Labutti K."/>
            <person name="Lapidus A."/>
            <person name="Lindquist E."/>
            <person name="Lipzen A."/>
            <person name="Meier-Kolthoff J.P."/>
            <person name="Ohm R.A."/>
            <person name="Otillar R.P."/>
            <person name="Pangilinan J."/>
            <person name="Peng Y."/>
            <person name="Rokas A."/>
            <person name="Rosa C.A."/>
            <person name="Scheuner C."/>
            <person name="Sibirny A.A."/>
            <person name="Slot J.C."/>
            <person name="Stielow J.B."/>
            <person name="Sun H."/>
            <person name="Kurtzman C.P."/>
            <person name="Blackwell M."/>
            <person name="Grigoriev I.V."/>
            <person name="Jeffries T.W."/>
        </authorList>
    </citation>
    <scope>NUCLEOTIDE SEQUENCE [LARGE SCALE GENOMIC DNA]</scope>
    <source>
        <strain evidence="23">NRRL Y-1933</strain>
    </source>
</reference>
<dbReference type="AlphaFoldDB" id="A0A1E4RRD7"/>
<evidence type="ECO:0000256" key="11">
    <source>
        <dbReference type="ARBA" id="ARBA00022842"/>
    </source>
</evidence>
<dbReference type="NCBIfam" id="TIGR00549">
    <property type="entry name" value="mevalon_kin"/>
    <property type="match status" value="1"/>
</dbReference>
<feature type="domain" description="GHMP kinase C-terminal" evidence="21">
    <location>
        <begin position="301"/>
        <end position="357"/>
    </location>
</feature>
<evidence type="ECO:0000256" key="10">
    <source>
        <dbReference type="ARBA" id="ARBA00022840"/>
    </source>
</evidence>
<comment type="subcellular location">
    <subcellularLocation>
        <location evidence="1 19">Cytoplasm</location>
    </subcellularLocation>
</comment>
<dbReference type="RefSeq" id="XP_020078853.1">
    <property type="nucleotide sequence ID" value="XM_020220476.1"/>
</dbReference>
<feature type="domain" description="GHMP kinase N-terminal" evidence="20">
    <location>
        <begin position="128"/>
        <end position="216"/>
    </location>
</feature>
<keyword evidence="13 19" id="KW-0756">Sterol biosynthesis</keyword>
<dbReference type="GO" id="GO:0005829">
    <property type="term" value="C:cytosol"/>
    <property type="evidence" value="ECO:0007669"/>
    <property type="project" value="TreeGrafter"/>
</dbReference>
<dbReference type="Gene3D" id="3.30.70.890">
    <property type="entry name" value="GHMP kinase, C-terminal domain"/>
    <property type="match status" value="1"/>
</dbReference>
<comment type="pathway">
    <text evidence="18 19">Isoprenoid biosynthesis; isopentenyl diphosphate biosynthesis via mevalonate pathway; isopentenyl diphosphate from (R)-mevalonate: step 1/3.</text>
</comment>
<keyword evidence="4 19" id="KW-0963">Cytoplasm</keyword>
<keyword evidence="14 19" id="KW-0443">Lipid metabolism</keyword>
<keyword evidence="15 19" id="KW-1207">Sterol metabolism</keyword>
<evidence type="ECO:0000256" key="6">
    <source>
        <dbReference type="ARBA" id="ARBA00022679"/>
    </source>
</evidence>
<evidence type="ECO:0000256" key="4">
    <source>
        <dbReference type="ARBA" id="ARBA00022490"/>
    </source>
</evidence>
<dbReference type="GO" id="GO:0005524">
    <property type="term" value="F:ATP binding"/>
    <property type="evidence" value="ECO:0007669"/>
    <property type="project" value="UniProtKB-KW"/>
</dbReference>
<evidence type="ECO:0000256" key="3">
    <source>
        <dbReference type="ARBA" id="ARBA00012103"/>
    </source>
</evidence>
<dbReference type="GeneID" id="30995026"/>
<dbReference type="SUPFAM" id="SSF55060">
    <property type="entry name" value="GHMP Kinase, C-terminal domain"/>
    <property type="match status" value="1"/>
</dbReference>
<evidence type="ECO:0000256" key="19">
    <source>
        <dbReference type="RuleBase" id="RU363087"/>
    </source>
</evidence>
<dbReference type="InterPro" id="IPR006204">
    <property type="entry name" value="GHMP_kinase_N_dom"/>
</dbReference>
<evidence type="ECO:0000256" key="8">
    <source>
        <dbReference type="ARBA" id="ARBA00022741"/>
    </source>
</evidence>
<dbReference type="Pfam" id="PF08544">
    <property type="entry name" value="GHMP_kinases_C"/>
    <property type="match status" value="1"/>
</dbReference>
<evidence type="ECO:0000256" key="16">
    <source>
        <dbReference type="ARBA" id="ARBA00023221"/>
    </source>
</evidence>
<evidence type="ECO:0000256" key="17">
    <source>
        <dbReference type="ARBA" id="ARBA00029310"/>
    </source>
</evidence>
<keyword evidence="9 19" id="KW-0418">Kinase</keyword>
<dbReference type="GO" id="GO:0010142">
    <property type="term" value="P:farnesyl diphosphate biosynthetic process, mevalonate pathway"/>
    <property type="evidence" value="ECO:0007669"/>
    <property type="project" value="EnsemblFungi"/>
</dbReference>
<protein>
    <recommendedName>
        <fullName evidence="3 19">Mevalonate kinase</fullName>
        <shortName evidence="19">MK</shortName>
        <ecNumber evidence="3 19">2.7.1.36</ecNumber>
    </recommendedName>
</protein>
<keyword evidence="23" id="KW-1185">Reference proteome</keyword>
<dbReference type="PROSITE" id="PS00627">
    <property type="entry name" value="GHMP_KINASES_ATP"/>
    <property type="match status" value="1"/>
</dbReference>
<evidence type="ECO:0000256" key="13">
    <source>
        <dbReference type="ARBA" id="ARBA00023011"/>
    </source>
</evidence>
<dbReference type="FunFam" id="3.30.70.890:FF:000003">
    <property type="entry name" value="Mevalonate kinase"/>
    <property type="match status" value="1"/>
</dbReference>
<dbReference type="Proteomes" id="UP000095085">
    <property type="component" value="Unassembled WGS sequence"/>
</dbReference>
<proteinExistence type="inferred from homology"/>
<dbReference type="PANTHER" id="PTHR43290">
    <property type="entry name" value="MEVALONATE KINASE"/>
    <property type="match status" value="1"/>
</dbReference>
<evidence type="ECO:0000256" key="1">
    <source>
        <dbReference type="ARBA" id="ARBA00004496"/>
    </source>
</evidence>
<dbReference type="GO" id="GO:0006696">
    <property type="term" value="P:ergosterol biosynthetic process"/>
    <property type="evidence" value="ECO:0007669"/>
    <property type="project" value="EnsemblFungi"/>
</dbReference>
<dbReference type="InterPro" id="IPR020568">
    <property type="entry name" value="Ribosomal_Su5_D2-typ_SF"/>
</dbReference>
<keyword evidence="12 19" id="KW-0752">Steroid biosynthesis</keyword>
<keyword evidence="7" id="KW-0479">Metal-binding</keyword>
<comment type="similarity">
    <text evidence="2 19">Belongs to the GHMP kinase family. Mevalonate kinase subfamily.</text>
</comment>
<evidence type="ECO:0000256" key="18">
    <source>
        <dbReference type="ARBA" id="ARBA00029438"/>
    </source>
</evidence>
<sequence length="433" mass="47123">MSTKPFFVSSPGKVILFGEHSAVYSKPAIAAALDLRAYLLVKPSEDPNIIRLDFPDIGLSHSWNKNDIPWTKIKEYVQAKEGKPQISEELIPEIIDLLSDNLSDLSSSLHYVTCHCFLYLYSILCTADVPGMLYSVRSTLPIGAGLGSSAAIAVCLASAMSILGGHVAKASVDYDAKSTSKNHEDEEFIDKWSLMGEKCFHGNPSGIDNAVATHGGAVMFQRMKNPAAPSVRTNMRNFPPISLLLTNTKIPRSTAALVAGVSALNTKYSKTSASILDAMEHLANEAYQVMVKPFFGPEETRTLRELTEINHGLLVALGVSHPSLEKIKIIGDSHRIGATKLTGAGGGGCAITLLNEDVSKAELDNSLEEFEANGFETYRTSLGGKGVGALYYENVQEDKREEVFSEIAFTKFKDREEIIQALGVQNVSGWKFW</sequence>
<evidence type="ECO:0000259" key="21">
    <source>
        <dbReference type="Pfam" id="PF08544"/>
    </source>
</evidence>
<dbReference type="EMBL" id="KV454538">
    <property type="protein sequence ID" value="ODV69786.1"/>
    <property type="molecule type" value="Genomic_DNA"/>
</dbReference>
<keyword evidence="8 19" id="KW-0547">Nucleotide-binding</keyword>
<comment type="catalytic activity">
    <reaction evidence="17">
        <text>(R)-mevalonate + ATP = (R)-5-phosphomevalonate + ADP + H(+)</text>
        <dbReference type="Rhea" id="RHEA:17065"/>
        <dbReference type="ChEBI" id="CHEBI:15378"/>
        <dbReference type="ChEBI" id="CHEBI:30616"/>
        <dbReference type="ChEBI" id="CHEBI:36464"/>
        <dbReference type="ChEBI" id="CHEBI:58146"/>
        <dbReference type="ChEBI" id="CHEBI:456216"/>
        <dbReference type="EC" id="2.7.1.36"/>
    </reaction>
    <physiologicalReaction direction="left-to-right" evidence="17">
        <dbReference type="Rhea" id="RHEA:17066"/>
    </physiologicalReaction>
</comment>
<dbReference type="InterPro" id="IPR036554">
    <property type="entry name" value="GHMP_kinase_C_sf"/>
</dbReference>
<gene>
    <name evidence="22" type="ORF">HYPBUDRAFT_151398</name>
</gene>
<dbReference type="UniPathway" id="UPA00057">
    <property type="reaction ID" value="UER00098"/>
</dbReference>
<evidence type="ECO:0000313" key="23">
    <source>
        <dbReference type="Proteomes" id="UP000095085"/>
    </source>
</evidence>
<dbReference type="InterPro" id="IPR006203">
    <property type="entry name" value="GHMP_knse_ATP-bd_CS"/>
</dbReference>
<evidence type="ECO:0000259" key="20">
    <source>
        <dbReference type="Pfam" id="PF00288"/>
    </source>
</evidence>
<dbReference type="PANTHER" id="PTHR43290:SF2">
    <property type="entry name" value="MEVALONATE KINASE"/>
    <property type="match status" value="1"/>
</dbReference>